<dbReference type="EMBL" id="DVFZ01000027">
    <property type="protein sequence ID" value="HIQ81938.1"/>
    <property type="molecule type" value="Genomic_DNA"/>
</dbReference>
<comment type="caution">
    <text evidence="2">The sequence shown here is derived from an EMBL/GenBank/DDBJ whole genome shotgun (WGS) entry which is preliminary data.</text>
</comment>
<protein>
    <submittedName>
        <fullName evidence="2">Ribosomal L7Ae/L30e/S12e/Gadd45 family protein</fullName>
    </submittedName>
</protein>
<dbReference type="Pfam" id="PF01248">
    <property type="entry name" value="Ribosomal_L7Ae"/>
    <property type="match status" value="1"/>
</dbReference>
<dbReference type="Gene3D" id="3.30.1330.30">
    <property type="match status" value="1"/>
</dbReference>
<dbReference type="AlphaFoldDB" id="A0A9D1CVU5"/>
<name>A0A9D1CVU5_9FIRM</name>
<dbReference type="InterPro" id="IPR029064">
    <property type="entry name" value="Ribosomal_eL30-like_sf"/>
</dbReference>
<dbReference type="SUPFAM" id="SSF55315">
    <property type="entry name" value="L30e-like"/>
    <property type="match status" value="1"/>
</dbReference>
<reference evidence="2" key="1">
    <citation type="submission" date="2020-10" db="EMBL/GenBank/DDBJ databases">
        <authorList>
            <person name="Gilroy R."/>
        </authorList>
    </citation>
    <scope>NUCLEOTIDE SEQUENCE</scope>
    <source>
        <strain evidence="2">ChiSjej6B24-2974</strain>
    </source>
</reference>
<sequence length="82" mass="8831">MLELEKLKNADKVVGTRRLLRAISAGEIAEAYLAMDADLFIARQVRAACEEAGVRLVEVASMKQLGQACGVEVKTASAGIRR</sequence>
<evidence type="ECO:0000313" key="2">
    <source>
        <dbReference type="EMBL" id="HIQ81938.1"/>
    </source>
</evidence>
<dbReference type="InterPro" id="IPR004038">
    <property type="entry name" value="Ribosomal_eL8/eL30/eS12/Gad45"/>
</dbReference>
<evidence type="ECO:0000313" key="3">
    <source>
        <dbReference type="Proteomes" id="UP000824260"/>
    </source>
</evidence>
<dbReference type="Proteomes" id="UP000824260">
    <property type="component" value="Unassembled WGS sequence"/>
</dbReference>
<gene>
    <name evidence="2" type="ORF">IAA52_02420</name>
</gene>
<organism evidence="2 3">
    <name type="scientific">Candidatus Pullichristensenella stercorigallinarum</name>
    <dbReference type="NCBI Taxonomy" id="2840909"/>
    <lineage>
        <taxon>Bacteria</taxon>
        <taxon>Bacillati</taxon>
        <taxon>Bacillota</taxon>
        <taxon>Clostridia</taxon>
        <taxon>Candidatus Pullichristensenella</taxon>
    </lineage>
</organism>
<feature type="domain" description="Ribosomal protein eL8/eL30/eS12/Gadd45" evidence="1">
    <location>
        <begin position="4"/>
        <end position="79"/>
    </location>
</feature>
<reference evidence="2" key="2">
    <citation type="journal article" date="2021" name="PeerJ">
        <title>Extensive microbial diversity within the chicken gut microbiome revealed by metagenomics and culture.</title>
        <authorList>
            <person name="Gilroy R."/>
            <person name="Ravi A."/>
            <person name="Getino M."/>
            <person name="Pursley I."/>
            <person name="Horton D.L."/>
            <person name="Alikhan N.F."/>
            <person name="Baker D."/>
            <person name="Gharbi K."/>
            <person name="Hall N."/>
            <person name="Watson M."/>
            <person name="Adriaenssens E.M."/>
            <person name="Foster-Nyarko E."/>
            <person name="Jarju S."/>
            <person name="Secka A."/>
            <person name="Antonio M."/>
            <person name="Oren A."/>
            <person name="Chaudhuri R.R."/>
            <person name="La Ragione R."/>
            <person name="Hildebrand F."/>
            <person name="Pallen M.J."/>
        </authorList>
    </citation>
    <scope>NUCLEOTIDE SEQUENCE</scope>
    <source>
        <strain evidence="2">ChiSjej6B24-2974</strain>
    </source>
</reference>
<proteinExistence type="predicted"/>
<evidence type="ECO:0000259" key="1">
    <source>
        <dbReference type="Pfam" id="PF01248"/>
    </source>
</evidence>
<accession>A0A9D1CVU5</accession>